<feature type="region of interest" description="Disordered" evidence="1">
    <location>
        <begin position="58"/>
        <end position="90"/>
    </location>
</feature>
<dbReference type="AlphaFoldDB" id="A0A1X7UC50"/>
<name>A0A1X7UC50_AMPQE</name>
<feature type="compositionally biased region" description="Polar residues" evidence="1">
    <location>
        <begin position="58"/>
        <end position="79"/>
    </location>
</feature>
<accession>A0A1X7UC50</accession>
<reference evidence="2" key="1">
    <citation type="submission" date="2017-05" db="UniProtKB">
        <authorList>
            <consortium name="EnsemblMetazoa"/>
        </authorList>
    </citation>
    <scope>IDENTIFICATION</scope>
</reference>
<evidence type="ECO:0000256" key="1">
    <source>
        <dbReference type="SAM" id="MobiDB-lite"/>
    </source>
</evidence>
<evidence type="ECO:0008006" key="3">
    <source>
        <dbReference type="Google" id="ProtNLM"/>
    </source>
</evidence>
<proteinExistence type="predicted"/>
<evidence type="ECO:0000313" key="2">
    <source>
        <dbReference type="EnsemblMetazoa" id="Aqu2.1.25351_001"/>
    </source>
</evidence>
<dbReference type="InParanoid" id="A0A1X7UC50"/>
<dbReference type="EnsemblMetazoa" id="Aqu2.1.25351_001">
    <property type="protein sequence ID" value="Aqu2.1.25351_001"/>
    <property type="gene ID" value="Aqu2.1.25351"/>
</dbReference>
<sequence>MKKKRRPFQQKWLYEYSWLRYDDGTMFCAICRQEPVADKSSTLVIGVTGEFRRETPLSSFDSTLSESTENQEPSIIDSSYSEDDFSKDFD</sequence>
<organism evidence="2">
    <name type="scientific">Amphimedon queenslandica</name>
    <name type="common">Sponge</name>
    <dbReference type="NCBI Taxonomy" id="400682"/>
    <lineage>
        <taxon>Eukaryota</taxon>
        <taxon>Metazoa</taxon>
        <taxon>Porifera</taxon>
        <taxon>Demospongiae</taxon>
        <taxon>Heteroscleromorpha</taxon>
        <taxon>Haplosclerida</taxon>
        <taxon>Niphatidae</taxon>
        <taxon>Amphimedon</taxon>
    </lineage>
</organism>
<protein>
    <recommendedName>
        <fullName evidence="3">TTF-type domain-containing protein</fullName>
    </recommendedName>
</protein>